<dbReference type="AlphaFoldDB" id="A0A0J9EWK8"/>
<sequence>MLNWLFGGEATPSNEPYEAKIISQDHLQIKDKETGEISNVYADNSVLNRRWRITRNEYYKDSDGQLRKICSYDNKGEKQLPVMNPMKRKSSVKIICR</sequence>
<evidence type="ECO:0000313" key="2">
    <source>
        <dbReference type="Proteomes" id="UP000033607"/>
    </source>
</evidence>
<evidence type="ECO:0000313" key="1">
    <source>
        <dbReference type="EMBL" id="KMW70481.1"/>
    </source>
</evidence>
<gene>
    <name evidence="1" type="ORF">WN50_34895</name>
</gene>
<comment type="caution">
    <text evidence="1">The sequence shown here is derived from an EMBL/GenBank/DDBJ whole genome shotgun (WGS) entry which is preliminary data.</text>
</comment>
<proteinExistence type="predicted"/>
<accession>A0A0J9EWK8</accession>
<dbReference type="EMBL" id="LATL02000147">
    <property type="protein sequence ID" value="KMW70481.1"/>
    <property type="molecule type" value="Genomic_DNA"/>
</dbReference>
<dbReference type="Proteomes" id="UP000033607">
    <property type="component" value="Unassembled WGS sequence"/>
</dbReference>
<organism evidence="1 2">
    <name type="scientific">Limnoraphis robusta CS-951</name>
    <dbReference type="NCBI Taxonomy" id="1637645"/>
    <lineage>
        <taxon>Bacteria</taxon>
        <taxon>Bacillati</taxon>
        <taxon>Cyanobacteriota</taxon>
        <taxon>Cyanophyceae</taxon>
        <taxon>Oscillatoriophycideae</taxon>
        <taxon>Oscillatoriales</taxon>
        <taxon>Sirenicapillariaceae</taxon>
        <taxon>Limnoraphis</taxon>
    </lineage>
</organism>
<name>A0A0J9EWK8_9CYAN</name>
<reference evidence="1 2" key="1">
    <citation type="submission" date="2015-06" db="EMBL/GenBank/DDBJ databases">
        <title>Draft genome assembly of filamentous brackish cyanobacterium Limnoraphis robusta strain CS-951.</title>
        <authorList>
            <person name="Willis A."/>
            <person name="Parks M."/>
            <person name="Burford M.A."/>
        </authorList>
    </citation>
    <scope>NUCLEOTIDE SEQUENCE [LARGE SCALE GENOMIC DNA]</scope>
    <source>
        <strain evidence="1 2">CS-951</strain>
    </source>
</reference>
<protein>
    <submittedName>
        <fullName evidence="1">Uncharacterized protein</fullName>
    </submittedName>
</protein>